<dbReference type="SMART" id="SM00347">
    <property type="entry name" value="HTH_MARR"/>
    <property type="match status" value="1"/>
</dbReference>
<protein>
    <submittedName>
        <fullName evidence="2">Transcriptional regulator, MarR family</fullName>
    </submittedName>
</protein>
<organism evidence="2">
    <name type="scientific">Nonomuraea gerenzanensis</name>
    <dbReference type="NCBI Taxonomy" id="93944"/>
    <lineage>
        <taxon>Bacteria</taxon>
        <taxon>Bacillati</taxon>
        <taxon>Actinomycetota</taxon>
        <taxon>Actinomycetes</taxon>
        <taxon>Streptosporangiales</taxon>
        <taxon>Streptosporangiaceae</taxon>
        <taxon>Nonomuraea</taxon>
    </lineage>
</organism>
<dbReference type="InterPro" id="IPR039422">
    <property type="entry name" value="MarR/SlyA-like"/>
</dbReference>
<dbReference type="GO" id="GO:0006950">
    <property type="term" value="P:response to stress"/>
    <property type="evidence" value="ECO:0007669"/>
    <property type="project" value="TreeGrafter"/>
</dbReference>
<dbReference type="Gene3D" id="1.10.10.10">
    <property type="entry name" value="Winged helix-like DNA-binding domain superfamily/Winged helix DNA-binding domain"/>
    <property type="match status" value="1"/>
</dbReference>
<dbReference type="GO" id="GO:0003700">
    <property type="term" value="F:DNA-binding transcription factor activity"/>
    <property type="evidence" value="ECO:0007669"/>
    <property type="project" value="InterPro"/>
</dbReference>
<reference evidence="2" key="1">
    <citation type="submission" date="2016-04" db="EMBL/GenBank/DDBJ databases">
        <authorList>
            <person name="Evans L.H."/>
            <person name="Alamgir A."/>
            <person name="Owens N."/>
            <person name="Weber N.D."/>
            <person name="Virtaneva K."/>
            <person name="Barbian K."/>
            <person name="Babar A."/>
            <person name="Rosenke K."/>
        </authorList>
    </citation>
    <scope>NUCLEOTIDE SEQUENCE</scope>
    <source>
        <strain evidence="2">Nono1</strain>
    </source>
</reference>
<dbReference type="PANTHER" id="PTHR33164">
    <property type="entry name" value="TRANSCRIPTIONAL REGULATOR, MARR FAMILY"/>
    <property type="match status" value="1"/>
</dbReference>
<dbReference type="InterPro" id="IPR036390">
    <property type="entry name" value="WH_DNA-bd_sf"/>
</dbReference>
<evidence type="ECO:0000313" key="2">
    <source>
        <dbReference type="EMBL" id="SBO95420.1"/>
    </source>
</evidence>
<dbReference type="InterPro" id="IPR000835">
    <property type="entry name" value="HTH_MarR-typ"/>
</dbReference>
<dbReference type="RefSeq" id="WP_225274800.1">
    <property type="nucleotide sequence ID" value="NZ_CP084058.1"/>
</dbReference>
<gene>
    <name evidence="2" type="ORF">BN4615_P4936</name>
</gene>
<dbReference type="Pfam" id="PF12802">
    <property type="entry name" value="MarR_2"/>
    <property type="match status" value="1"/>
</dbReference>
<proteinExistence type="predicted"/>
<dbReference type="InterPro" id="IPR036388">
    <property type="entry name" value="WH-like_DNA-bd_sf"/>
</dbReference>
<dbReference type="AlphaFoldDB" id="A0A1M4E9D1"/>
<dbReference type="PROSITE" id="PS50995">
    <property type="entry name" value="HTH_MARR_2"/>
    <property type="match status" value="1"/>
</dbReference>
<feature type="domain" description="HTH marR-type" evidence="1">
    <location>
        <begin position="6"/>
        <end position="146"/>
    </location>
</feature>
<evidence type="ECO:0000259" key="1">
    <source>
        <dbReference type="PROSITE" id="PS50995"/>
    </source>
</evidence>
<accession>A0A1M4E9D1</accession>
<dbReference type="SUPFAM" id="SSF46785">
    <property type="entry name" value="Winged helix' DNA-binding domain"/>
    <property type="match status" value="1"/>
</dbReference>
<dbReference type="PANTHER" id="PTHR33164:SF106">
    <property type="entry name" value="TRANSCRIPTIONAL REGULATORY PROTEIN"/>
    <property type="match status" value="1"/>
</dbReference>
<dbReference type="EMBL" id="LT559118">
    <property type="protein sequence ID" value="SBO95420.1"/>
    <property type="molecule type" value="Genomic_DNA"/>
</dbReference>
<name>A0A1M4E9D1_9ACTN</name>
<sequence>MTATDDAPGAFELMVMMRALNVESDRFAERFAALHGLHRTDLNALVVILDAARAGTPLTPGGLGAALTLSPPATTALIDRLAHAGHVERRRSDTDRRKIEVTLNEQAAELARHFFAPLGRHLTAAIEAFTAEERRIIGRFLESGIKATAAARAEAAG</sequence>